<dbReference type="PROSITE" id="PS50097">
    <property type="entry name" value="BTB"/>
    <property type="match status" value="1"/>
</dbReference>
<organism evidence="2 3">
    <name type="scientific">Knufia fluminis</name>
    <dbReference type="NCBI Taxonomy" id="191047"/>
    <lineage>
        <taxon>Eukaryota</taxon>
        <taxon>Fungi</taxon>
        <taxon>Dikarya</taxon>
        <taxon>Ascomycota</taxon>
        <taxon>Pezizomycotina</taxon>
        <taxon>Eurotiomycetes</taxon>
        <taxon>Chaetothyriomycetidae</taxon>
        <taxon>Chaetothyriales</taxon>
        <taxon>Trichomeriaceae</taxon>
        <taxon>Knufia</taxon>
    </lineage>
</organism>
<dbReference type="CDD" id="cd18186">
    <property type="entry name" value="BTB_POZ_ZBTB_KLHL-like"/>
    <property type="match status" value="1"/>
</dbReference>
<evidence type="ECO:0000313" key="3">
    <source>
        <dbReference type="Proteomes" id="UP001316803"/>
    </source>
</evidence>
<proteinExistence type="predicted"/>
<dbReference type="PANTHER" id="PTHR47843:SF2">
    <property type="entry name" value="BTB DOMAIN-CONTAINING PROTEIN"/>
    <property type="match status" value="1"/>
</dbReference>
<gene>
    <name evidence="2" type="ORF">OHC33_001503</name>
</gene>
<dbReference type="AlphaFoldDB" id="A0AAN8EJ94"/>
<feature type="domain" description="BTB" evidence="1">
    <location>
        <begin position="45"/>
        <end position="115"/>
    </location>
</feature>
<dbReference type="PANTHER" id="PTHR47843">
    <property type="entry name" value="BTB DOMAIN-CONTAINING PROTEIN-RELATED"/>
    <property type="match status" value="1"/>
</dbReference>
<reference evidence="2 3" key="1">
    <citation type="submission" date="2022-12" db="EMBL/GenBank/DDBJ databases">
        <title>Genomic features and morphological characterization of a novel Knufia sp. strain isolated from spacecraft assembly facility.</title>
        <authorList>
            <person name="Teixeira M."/>
            <person name="Chander A.M."/>
            <person name="Stajich J.E."/>
            <person name="Venkateswaran K."/>
        </authorList>
    </citation>
    <scope>NUCLEOTIDE SEQUENCE [LARGE SCALE GENOMIC DNA]</scope>
    <source>
        <strain evidence="2 3">FJI-L2-BK-P2</strain>
    </source>
</reference>
<dbReference type="InterPro" id="IPR000210">
    <property type="entry name" value="BTB/POZ_dom"/>
</dbReference>
<evidence type="ECO:0000313" key="2">
    <source>
        <dbReference type="EMBL" id="KAK5957134.1"/>
    </source>
</evidence>
<name>A0AAN8EJ94_9EURO</name>
<dbReference type="Proteomes" id="UP001316803">
    <property type="component" value="Unassembled WGS sequence"/>
</dbReference>
<dbReference type="Pfam" id="PF00651">
    <property type="entry name" value="BTB"/>
    <property type="match status" value="1"/>
</dbReference>
<dbReference type="SMART" id="SM00225">
    <property type="entry name" value="BTB"/>
    <property type="match status" value="1"/>
</dbReference>
<dbReference type="InterPro" id="IPR011333">
    <property type="entry name" value="SKP1/BTB/POZ_sf"/>
</dbReference>
<keyword evidence="3" id="KW-1185">Reference proteome</keyword>
<accession>A0AAN8EJ94</accession>
<evidence type="ECO:0000259" key="1">
    <source>
        <dbReference type="PROSITE" id="PS50097"/>
    </source>
</evidence>
<dbReference type="SUPFAM" id="SSF54695">
    <property type="entry name" value="POZ domain"/>
    <property type="match status" value="1"/>
</dbReference>
<dbReference type="EMBL" id="JAKLMC020000003">
    <property type="protein sequence ID" value="KAK5957134.1"/>
    <property type="molecule type" value="Genomic_DNA"/>
</dbReference>
<protein>
    <recommendedName>
        <fullName evidence="1">BTB domain-containing protein</fullName>
    </recommendedName>
</protein>
<sequence length="423" mass="48144">MSDYEYELNNTEINNDAARQAEDERKNACHSVLATKITASHFILSDMVTVLVGPEAKKFHLHRDLLMAHSSYFRDCLKHRTQDDEDCEWCFEEDNAQAFGIVAAWLYEKYVPVPKHDDKDGLVVLVRAYRLAARFDIEACQNTIMDAIRKYLSAPRGANESAYKVIGADVMMVVDSLGLPEDSPLRTFFIKGFIWEMNWMAQEHMKERNESFLPDHERMWTQGGPLVIDIMRQLYSQRISGWGDPIYPADLEGCEFHTHERGSTCANDLDIGIRQVQRQVSDRETEPAEKSTHCQIEAVEETFESKCNFAVWEEDNTPSADDLRYVERNSSWLTDLKQEPSTAKGKLHNNRDISSCKGGSCPDSSCKYSANYVSKSTSHEPSGLSFGEYENRNGDACGASSRRTHRDGANAWDTWPVAEFSGW</sequence>
<dbReference type="Gene3D" id="3.30.710.10">
    <property type="entry name" value="Potassium Channel Kv1.1, Chain A"/>
    <property type="match status" value="1"/>
</dbReference>
<comment type="caution">
    <text evidence="2">The sequence shown here is derived from an EMBL/GenBank/DDBJ whole genome shotgun (WGS) entry which is preliminary data.</text>
</comment>